<dbReference type="Proteomes" id="UP000663088">
    <property type="component" value="Chromosome"/>
</dbReference>
<keyword evidence="1" id="KW-0472">Membrane</keyword>
<evidence type="ECO:0000313" key="3">
    <source>
        <dbReference type="Proteomes" id="UP000663088"/>
    </source>
</evidence>
<dbReference type="EMBL" id="CP065956">
    <property type="protein sequence ID" value="QSR87562.1"/>
    <property type="molecule type" value="Genomic_DNA"/>
</dbReference>
<evidence type="ECO:0000313" key="2">
    <source>
        <dbReference type="EMBL" id="QSR87562.1"/>
    </source>
</evidence>
<evidence type="ECO:0000256" key="1">
    <source>
        <dbReference type="SAM" id="Phobius"/>
    </source>
</evidence>
<gene>
    <name evidence="2" type="ORF">EM20IM_04360</name>
</gene>
<protein>
    <submittedName>
        <fullName evidence="2">Uncharacterized protein</fullName>
    </submittedName>
</protein>
<keyword evidence="1" id="KW-1133">Transmembrane helix</keyword>
<accession>A0ABX7PX47</accession>
<keyword evidence="3" id="KW-1185">Reference proteome</keyword>
<reference evidence="2 3" key="1">
    <citation type="submission" date="2020-12" db="EMBL/GenBank/DDBJ databases">
        <authorList>
            <person name="Awala S.I."/>
            <person name="Gwak J.-H."/>
            <person name="Kim S.-J."/>
            <person name="Rhee S.-K."/>
        </authorList>
    </citation>
    <scope>NUCLEOTIDE SEQUENCE [LARGE SCALE GENOMIC DNA]</scope>
    <source>
        <strain evidence="2 3">IT5</strain>
    </source>
</reference>
<name>A0ABX7PX47_9BACT</name>
<sequence length="56" mass="7075">MEKNEEEVKEYFLRAELYTSAFAHRAKKRKDRRNFILLFLLLCLVLLFLWHRWIYL</sequence>
<keyword evidence="1" id="KW-0812">Transmembrane</keyword>
<proteinExistence type="predicted"/>
<organism evidence="2 3">
    <name type="scientific">Candidatus Methylacidiphilum infernorum</name>
    <dbReference type="NCBI Taxonomy" id="511746"/>
    <lineage>
        <taxon>Bacteria</taxon>
        <taxon>Pseudomonadati</taxon>
        <taxon>Verrucomicrobiota</taxon>
        <taxon>Methylacidiphilae</taxon>
        <taxon>Methylacidiphilales</taxon>
        <taxon>Methylacidiphilaceae</taxon>
        <taxon>Methylacidiphilum (ex Ratnadevi et al. 2023)</taxon>
    </lineage>
</organism>
<dbReference type="RefSeq" id="WP_206848009.1">
    <property type="nucleotide sequence ID" value="NZ_CP065956.1"/>
</dbReference>
<feature type="transmembrane region" description="Helical" evidence="1">
    <location>
        <begin position="35"/>
        <end position="55"/>
    </location>
</feature>